<evidence type="ECO:0000256" key="11">
    <source>
        <dbReference type="ARBA" id="ARBA00047944"/>
    </source>
</evidence>
<keyword evidence="9 12" id="KW-0949">S-adenosyl-L-methionine</keyword>
<dbReference type="InterPro" id="IPR029026">
    <property type="entry name" value="tRNA_m1G_MTases_N"/>
</dbReference>
<dbReference type="PIRSF" id="PIRSF015601">
    <property type="entry name" value="MTase_slr0722"/>
    <property type="match status" value="1"/>
</dbReference>
<feature type="domain" description="Ribosomal RNA small subunit methyltransferase E methyltransferase" evidence="13">
    <location>
        <begin position="73"/>
        <end position="228"/>
    </location>
</feature>
<dbReference type="NCBIfam" id="TIGR00046">
    <property type="entry name" value="RsmE family RNA methyltransferase"/>
    <property type="match status" value="1"/>
</dbReference>
<name>A0A2T2XKD2_9FIRM</name>
<evidence type="ECO:0000256" key="3">
    <source>
        <dbReference type="ARBA" id="ARBA00012328"/>
    </source>
</evidence>
<dbReference type="InterPro" id="IPR006700">
    <property type="entry name" value="RsmE"/>
</dbReference>
<reference evidence="14 15" key="1">
    <citation type="journal article" date="2014" name="BMC Genomics">
        <title>Comparison of environmental and isolate Sulfobacillus genomes reveals diverse carbon, sulfur, nitrogen, and hydrogen metabolisms.</title>
        <authorList>
            <person name="Justice N.B."/>
            <person name="Norman A."/>
            <person name="Brown C.T."/>
            <person name="Singh A."/>
            <person name="Thomas B.C."/>
            <person name="Banfield J.F."/>
        </authorList>
    </citation>
    <scope>NUCLEOTIDE SEQUENCE [LARGE SCALE GENOMIC DNA]</scope>
    <source>
        <strain evidence="14">AMDSBA4</strain>
    </source>
</reference>
<organism evidence="14 15">
    <name type="scientific">Sulfobacillus benefaciens</name>
    <dbReference type="NCBI Taxonomy" id="453960"/>
    <lineage>
        <taxon>Bacteria</taxon>
        <taxon>Bacillati</taxon>
        <taxon>Bacillota</taxon>
        <taxon>Clostridia</taxon>
        <taxon>Eubacteriales</taxon>
        <taxon>Clostridiales Family XVII. Incertae Sedis</taxon>
        <taxon>Sulfobacillus</taxon>
    </lineage>
</organism>
<evidence type="ECO:0000313" key="15">
    <source>
        <dbReference type="Proteomes" id="UP000242972"/>
    </source>
</evidence>
<evidence type="ECO:0000256" key="4">
    <source>
        <dbReference type="ARBA" id="ARBA00013673"/>
    </source>
</evidence>
<dbReference type="Proteomes" id="UP000242972">
    <property type="component" value="Unassembled WGS sequence"/>
</dbReference>
<evidence type="ECO:0000256" key="6">
    <source>
        <dbReference type="ARBA" id="ARBA00022552"/>
    </source>
</evidence>
<comment type="function">
    <text evidence="10 12">Specifically methylates the N3 position of the uracil ring of uridine 1498 (m3U1498) in 16S rRNA. Acts on the fully assembled 30S ribosomal subunit.</text>
</comment>
<comment type="catalytic activity">
    <reaction evidence="11 12">
        <text>uridine(1498) in 16S rRNA + S-adenosyl-L-methionine = N(3)-methyluridine(1498) in 16S rRNA + S-adenosyl-L-homocysteine + H(+)</text>
        <dbReference type="Rhea" id="RHEA:42920"/>
        <dbReference type="Rhea" id="RHEA-COMP:10283"/>
        <dbReference type="Rhea" id="RHEA-COMP:10284"/>
        <dbReference type="ChEBI" id="CHEBI:15378"/>
        <dbReference type="ChEBI" id="CHEBI:57856"/>
        <dbReference type="ChEBI" id="CHEBI:59789"/>
        <dbReference type="ChEBI" id="CHEBI:65315"/>
        <dbReference type="ChEBI" id="CHEBI:74502"/>
        <dbReference type="EC" id="2.1.1.193"/>
    </reaction>
</comment>
<keyword evidence="8 12" id="KW-0808">Transferase</keyword>
<dbReference type="InterPro" id="IPR029028">
    <property type="entry name" value="Alpha/beta_knot_MTases"/>
</dbReference>
<dbReference type="CDD" id="cd18084">
    <property type="entry name" value="RsmE-like"/>
    <property type="match status" value="1"/>
</dbReference>
<dbReference type="InterPro" id="IPR046886">
    <property type="entry name" value="RsmE_MTase_dom"/>
</dbReference>
<dbReference type="GO" id="GO:0070475">
    <property type="term" value="P:rRNA base methylation"/>
    <property type="evidence" value="ECO:0007669"/>
    <property type="project" value="TreeGrafter"/>
</dbReference>
<evidence type="ECO:0000256" key="9">
    <source>
        <dbReference type="ARBA" id="ARBA00022691"/>
    </source>
</evidence>
<accession>A0A2T2XKD2</accession>
<keyword evidence="7 12" id="KW-0489">Methyltransferase</keyword>
<dbReference type="SUPFAM" id="SSF75217">
    <property type="entry name" value="alpha/beta knot"/>
    <property type="match status" value="1"/>
</dbReference>
<dbReference type="InterPro" id="IPR015947">
    <property type="entry name" value="PUA-like_sf"/>
</dbReference>
<dbReference type="Gene3D" id="3.40.1280.10">
    <property type="match status" value="1"/>
</dbReference>
<dbReference type="PANTHER" id="PTHR30027">
    <property type="entry name" value="RIBOSOMAL RNA SMALL SUBUNIT METHYLTRANSFERASE E"/>
    <property type="match status" value="1"/>
</dbReference>
<evidence type="ECO:0000256" key="2">
    <source>
        <dbReference type="ARBA" id="ARBA00005528"/>
    </source>
</evidence>
<dbReference type="SUPFAM" id="SSF88697">
    <property type="entry name" value="PUA domain-like"/>
    <property type="match status" value="1"/>
</dbReference>
<protein>
    <recommendedName>
        <fullName evidence="4 12">Ribosomal RNA small subunit methyltransferase E</fullName>
        <ecNumber evidence="3 12">2.1.1.193</ecNumber>
    </recommendedName>
</protein>
<dbReference type="GO" id="GO:0005737">
    <property type="term" value="C:cytoplasm"/>
    <property type="evidence" value="ECO:0007669"/>
    <property type="project" value="UniProtKB-SubCell"/>
</dbReference>
<evidence type="ECO:0000256" key="1">
    <source>
        <dbReference type="ARBA" id="ARBA00004496"/>
    </source>
</evidence>
<dbReference type="GO" id="GO:0070042">
    <property type="term" value="F:rRNA (uridine-N3-)-methyltransferase activity"/>
    <property type="evidence" value="ECO:0007669"/>
    <property type="project" value="TreeGrafter"/>
</dbReference>
<dbReference type="EMBL" id="PXYW01000005">
    <property type="protein sequence ID" value="PSR34949.1"/>
    <property type="molecule type" value="Genomic_DNA"/>
</dbReference>
<evidence type="ECO:0000256" key="12">
    <source>
        <dbReference type="PIRNR" id="PIRNR015601"/>
    </source>
</evidence>
<comment type="caution">
    <text evidence="14">The sequence shown here is derived from an EMBL/GenBank/DDBJ whole genome shotgun (WGS) entry which is preliminary data.</text>
</comment>
<keyword evidence="5 12" id="KW-0963">Cytoplasm</keyword>
<comment type="subcellular location">
    <subcellularLocation>
        <location evidence="1 12">Cytoplasm</location>
    </subcellularLocation>
</comment>
<comment type="similarity">
    <text evidence="2 12">Belongs to the RNA methyltransferase RsmE family.</text>
</comment>
<dbReference type="AlphaFoldDB" id="A0A2T2XKD2"/>
<dbReference type="EC" id="2.1.1.193" evidence="3 12"/>
<evidence type="ECO:0000256" key="10">
    <source>
        <dbReference type="ARBA" id="ARBA00025699"/>
    </source>
</evidence>
<sequence length="236" mass="25661">MIRLICDPEQVKHSIVNLTPGQSHYLSRVMRRRSGSTVEIHIPSIGRYVGEVLSASQVQMVRKLPEIAPLSAYVILYQALLKQGHFAEVVERATEAGVSEFVPLVTERALVRSVSPQNLARWKTIAREASEQSQRNLVPVIHPDVGADALVLPPDVTGLLLDPDGLPLISYFRGLKFDLTPRIALAVGPEGGFSDGDREHLIQAGMTPVSLGPQIFRAVNAGAFAAVVILTLLQHA</sequence>
<evidence type="ECO:0000256" key="7">
    <source>
        <dbReference type="ARBA" id="ARBA00022603"/>
    </source>
</evidence>
<evidence type="ECO:0000259" key="13">
    <source>
        <dbReference type="Pfam" id="PF04452"/>
    </source>
</evidence>
<evidence type="ECO:0000313" key="14">
    <source>
        <dbReference type="EMBL" id="PSR34949.1"/>
    </source>
</evidence>
<evidence type="ECO:0000256" key="8">
    <source>
        <dbReference type="ARBA" id="ARBA00022679"/>
    </source>
</evidence>
<evidence type="ECO:0000256" key="5">
    <source>
        <dbReference type="ARBA" id="ARBA00022490"/>
    </source>
</evidence>
<dbReference type="PANTHER" id="PTHR30027:SF3">
    <property type="entry name" value="16S RRNA (URACIL(1498)-N(3))-METHYLTRANSFERASE"/>
    <property type="match status" value="1"/>
</dbReference>
<dbReference type="Pfam" id="PF04452">
    <property type="entry name" value="Methyltrans_RNA"/>
    <property type="match status" value="1"/>
</dbReference>
<proteinExistence type="inferred from homology"/>
<gene>
    <name evidence="14" type="ORF">C7B46_03280</name>
</gene>
<keyword evidence="6 12" id="KW-0698">rRNA processing</keyword>